<dbReference type="Gene3D" id="1.10.1000.11">
    <property type="entry name" value="Arf Nucleotide-binding Site Opener,domain 2"/>
    <property type="match status" value="1"/>
</dbReference>
<dbReference type="InterPro" id="IPR023394">
    <property type="entry name" value="Sec7_C_sf"/>
</dbReference>
<evidence type="ECO:0000256" key="1">
    <source>
        <dbReference type="ARBA" id="ARBA00022490"/>
    </source>
</evidence>
<dbReference type="PANTHER" id="PTHR10663">
    <property type="entry name" value="GUANYL-NUCLEOTIDE EXCHANGE FACTOR"/>
    <property type="match status" value="1"/>
</dbReference>
<accession>A0A9N9HWJ6</accession>
<dbReference type="Gene3D" id="1.10.220.20">
    <property type="match status" value="1"/>
</dbReference>
<dbReference type="Pfam" id="PF01369">
    <property type="entry name" value="Sec7"/>
    <property type="match status" value="1"/>
</dbReference>
<feature type="non-terminal residue" evidence="4">
    <location>
        <position position="1099"/>
    </location>
</feature>
<evidence type="ECO:0000313" key="5">
    <source>
        <dbReference type="Proteomes" id="UP000789342"/>
    </source>
</evidence>
<keyword evidence="1" id="KW-0963">Cytoplasm</keyword>
<gene>
    <name evidence="4" type="ORF">AMORRO_LOCUS12645</name>
</gene>
<dbReference type="InterPro" id="IPR016024">
    <property type="entry name" value="ARM-type_fold"/>
</dbReference>
<proteinExistence type="predicted"/>
<dbReference type="EMBL" id="CAJVPV010019214">
    <property type="protein sequence ID" value="CAG8710289.1"/>
    <property type="molecule type" value="Genomic_DNA"/>
</dbReference>
<sequence length="1099" mass="124271">LTIAIPPIGKRRKSSPRKRPSDHEILNMLRKDLYLAFRLFCRLSTLPEGNDHFPNEEVSIRGRSLVLELILSILDNSGPVFHSDEIYVELIRQALCVSLSKNAVSSNEQIFELSISNFLMLLRYYRASLKTELEMFSEMYLRILDMSNATSHQKDLVLQGLMKICQKPQILLDIYLNYDCDISMVSVFERIVTSLSKVSQLRTKTSGKSGRASLIMGNSSSGLETIILQDKQLKVKGLKCLVDIVKSLIEWCKDLERKNGTDSPSQQLPRNQTPDIVEDKTPIIFSKNPLLSVNFSTIHSNSSGSSIGTVDNEENPAQYHEIMSRKQTLRDGVKMFNSKPQKGLNFLIQHGFLRGDTDSIISFLVSTSGLNKASIGEYLGESDPEAIKIMHAFVDRMDFTGLKFVDALRTFLQTFRLPGESQKIDRIMEKFADRYCETNPEVFANADTAYILAYSIIILNTDQHSAQVKRRMDRSEFIKNNRGINNNNDLSEEFLGDIFDDIANNEIVMEEEQFSEVAKTAISHANDRERQELYEREIFQMQRKSQALLRSNRQGQTPAIWRSASHADHVKPMFAVVCWPLMATLSLVFEEADNPMSSINNVNKSAEFAQADQEAIELCLEGFLGAVRISSIFRMDVERDAFVSSLAKLTGLNHVDEMRSKHVAAIKTLLSVANSYGEGLQSSWHIVLKTVSTIESYQLIESSTGSVVYSSEGVSGLDYSSQNGHNITNSVSSLPNLSASPPRQIARRGSLSGVMKEFQSQSTIIAIDKIFTNSIKLSGDAIVHFFTALCAVSLEEVNSSRSSPRMYSLQRIVEIAYYNMSRIRFEWTQIWKILQPHFITVGCHANHIVAAFAIDSLRQLSMKFLERDELSHYSTQSEFMKPFEQIIKNNPSANIHDLIIRAFIQMISARARNIKSGWKSIFVVFGRAASDENAQLVETTFGVAKLVYQKHLDLIGPAFVDFINCLVEFAFNGKDEELINESIMMLQGCVKVLVKDADNALNKADNKKESITTEQAALSKRKLQHIEEEQFFLKWFPVVSGLSRLVIDSKSQNVRNKALEALFDILKSTGHLFEINYWNKIFRNVILPIFEDLKEPTSK</sequence>
<dbReference type="InterPro" id="IPR032691">
    <property type="entry name" value="Mon2/Sec7/BIG1-like_HUS"/>
</dbReference>
<evidence type="ECO:0000313" key="4">
    <source>
        <dbReference type="EMBL" id="CAG8710289.1"/>
    </source>
</evidence>
<dbReference type="SUPFAM" id="SSF48371">
    <property type="entry name" value="ARM repeat"/>
    <property type="match status" value="1"/>
</dbReference>
<dbReference type="PANTHER" id="PTHR10663:SF375">
    <property type="entry name" value="LD29171P"/>
    <property type="match status" value="1"/>
</dbReference>
<dbReference type="Pfam" id="PF12783">
    <property type="entry name" value="Sec7-like_HUS"/>
    <property type="match status" value="1"/>
</dbReference>
<comment type="subcellular location">
    <subcellularLocation>
        <location evidence="2">Cytoplasmic vesicle</location>
        <location evidence="2">COPI-coated vesicle membrane</location>
    </subcellularLocation>
</comment>
<evidence type="ECO:0000259" key="3">
    <source>
        <dbReference type="PROSITE" id="PS50190"/>
    </source>
</evidence>
<dbReference type="AlphaFoldDB" id="A0A9N9HWJ6"/>
<organism evidence="4 5">
    <name type="scientific">Acaulospora morrowiae</name>
    <dbReference type="NCBI Taxonomy" id="94023"/>
    <lineage>
        <taxon>Eukaryota</taxon>
        <taxon>Fungi</taxon>
        <taxon>Fungi incertae sedis</taxon>
        <taxon>Mucoromycota</taxon>
        <taxon>Glomeromycotina</taxon>
        <taxon>Glomeromycetes</taxon>
        <taxon>Diversisporales</taxon>
        <taxon>Acaulosporaceae</taxon>
        <taxon>Acaulospora</taxon>
    </lineage>
</organism>
<dbReference type="InterPro" id="IPR035999">
    <property type="entry name" value="Sec7_dom_sf"/>
</dbReference>
<dbReference type="GO" id="GO:0030663">
    <property type="term" value="C:COPI-coated vesicle membrane"/>
    <property type="evidence" value="ECO:0007669"/>
    <property type="project" value="UniProtKB-SubCell"/>
</dbReference>
<keyword evidence="5" id="KW-1185">Reference proteome</keyword>
<dbReference type="FunFam" id="1.10.220.20:FF:000002">
    <property type="entry name" value="Brefeldin A-inhibited guanine nucleotide-exchange protein 1"/>
    <property type="match status" value="1"/>
</dbReference>
<dbReference type="Pfam" id="PF09324">
    <property type="entry name" value="Sec7-like_HDS"/>
    <property type="match status" value="1"/>
</dbReference>
<dbReference type="GO" id="GO:0032012">
    <property type="term" value="P:regulation of ARF protein signal transduction"/>
    <property type="evidence" value="ECO:0007669"/>
    <property type="project" value="InterPro"/>
</dbReference>
<dbReference type="PROSITE" id="PS50190">
    <property type="entry name" value="SEC7"/>
    <property type="match status" value="1"/>
</dbReference>
<dbReference type="Proteomes" id="UP000789342">
    <property type="component" value="Unassembled WGS sequence"/>
</dbReference>
<feature type="domain" description="SEC7" evidence="3">
    <location>
        <begin position="318"/>
        <end position="505"/>
    </location>
</feature>
<dbReference type="CDD" id="cd00171">
    <property type="entry name" value="Sec7"/>
    <property type="match status" value="1"/>
</dbReference>
<protein>
    <submittedName>
        <fullName evidence="4">3578_t:CDS:1</fullName>
    </submittedName>
</protein>
<comment type="caution">
    <text evidence="4">The sequence shown here is derived from an EMBL/GenBank/DDBJ whole genome shotgun (WGS) entry which is preliminary data.</text>
</comment>
<dbReference type="OrthoDB" id="18431at2759"/>
<reference evidence="4" key="1">
    <citation type="submission" date="2021-06" db="EMBL/GenBank/DDBJ databases">
        <authorList>
            <person name="Kallberg Y."/>
            <person name="Tangrot J."/>
            <person name="Rosling A."/>
        </authorList>
    </citation>
    <scope>NUCLEOTIDE SEQUENCE</scope>
    <source>
        <strain evidence="4">CL551</strain>
    </source>
</reference>
<dbReference type="InterPro" id="IPR000904">
    <property type="entry name" value="Sec7_dom"/>
</dbReference>
<dbReference type="InterPro" id="IPR015403">
    <property type="entry name" value="Mon2/Sec7/BIG1-like_HDS"/>
</dbReference>
<dbReference type="FunFam" id="1.10.1000.11:FF:000003">
    <property type="entry name" value="Brefeldin A-inhibited guanine nucleotide-exchange protein 1"/>
    <property type="match status" value="1"/>
</dbReference>
<dbReference type="SUPFAM" id="SSF48425">
    <property type="entry name" value="Sec7 domain"/>
    <property type="match status" value="1"/>
</dbReference>
<dbReference type="SMART" id="SM00222">
    <property type="entry name" value="Sec7"/>
    <property type="match status" value="1"/>
</dbReference>
<dbReference type="GO" id="GO:0005085">
    <property type="term" value="F:guanyl-nucleotide exchange factor activity"/>
    <property type="evidence" value="ECO:0007669"/>
    <property type="project" value="InterPro"/>
</dbReference>
<name>A0A9N9HWJ6_9GLOM</name>
<evidence type="ECO:0000256" key="2">
    <source>
        <dbReference type="ARBA" id="ARBA00060451"/>
    </source>
</evidence>
<feature type="non-terminal residue" evidence="4">
    <location>
        <position position="1"/>
    </location>
</feature>